<name>A0A0D6R5J7_ARACU</name>
<evidence type="ECO:0008006" key="3">
    <source>
        <dbReference type="Google" id="ProtNLM"/>
    </source>
</evidence>
<dbReference type="EMBL" id="GCKF01032561">
    <property type="protein sequence ID" value="JAG97548.1"/>
    <property type="molecule type" value="Transcribed_RNA"/>
</dbReference>
<keyword evidence="1" id="KW-0812">Transmembrane</keyword>
<dbReference type="AlphaFoldDB" id="A0A0D6R5J7"/>
<feature type="transmembrane region" description="Helical" evidence="1">
    <location>
        <begin position="294"/>
        <end position="311"/>
    </location>
</feature>
<protein>
    <recommendedName>
        <fullName evidence="3">J domain-containing protein</fullName>
    </recommendedName>
</protein>
<keyword evidence="1" id="KW-0472">Membrane</keyword>
<evidence type="ECO:0000256" key="1">
    <source>
        <dbReference type="SAM" id="Phobius"/>
    </source>
</evidence>
<feature type="transmembrane region" description="Helical" evidence="1">
    <location>
        <begin position="252"/>
        <end position="274"/>
    </location>
</feature>
<dbReference type="PANTHER" id="PTHR33372:SF5">
    <property type="entry name" value="PROTEIN CHLOROPLAST J-LIKE DOMAIN 1, CHLOROPLASTIC"/>
    <property type="match status" value="1"/>
</dbReference>
<sequence length="312" mass="34932">MTMAVLCTENPMAGFNLSSHHHHNSKIKIEAFQTRTQMRMLPNNLSFRGLNPSSVFLPSPRRYARQVLRNCKIVCTAASAGGGSSASSDDNPYKVLGVSPLERFEKIKASYTKKYKDAERRGDEIAMGQLERAYDKIMMAQLSSRKQGITFGSVKVSKDIKYADKQPIIPWAPRYARSEKRDILINVGISAFCTVWMLFAGSADFKPLQLLIAGYSFRIFQKLKDFQRPEMRSASEDVEEEERQSVRTGKRLLRSLGLVFMCVALASLAYAGILNVIELGGSNIPRSLADGQELLVTIFSAILLFCVGSYYR</sequence>
<dbReference type="GO" id="GO:0031969">
    <property type="term" value="C:chloroplast membrane"/>
    <property type="evidence" value="ECO:0007669"/>
    <property type="project" value="TreeGrafter"/>
</dbReference>
<reference evidence="2" key="1">
    <citation type="submission" date="2015-03" db="EMBL/GenBank/DDBJ databases">
        <title>A transcriptome of Araucaria cunninghamii, an australian fine timber species.</title>
        <authorList>
            <person name="Jing Yi C.J.Y."/>
            <person name="Yin San L.Y.S."/>
            <person name="Abdul Karim S.S."/>
            <person name="Wan Azmi N.N."/>
            <person name="Hercus R.R."/>
            <person name="Croft L.L."/>
        </authorList>
    </citation>
    <scope>NUCLEOTIDE SEQUENCE</scope>
    <source>
        <strain evidence="2">MI0301</strain>
        <tissue evidence="2">Leaf</tissue>
    </source>
</reference>
<keyword evidence="1" id="KW-1133">Transmembrane helix</keyword>
<organism evidence="2">
    <name type="scientific">Araucaria cunninghamii</name>
    <name type="common">Hoop pine</name>
    <name type="synonym">Moreton Bay pine</name>
    <dbReference type="NCBI Taxonomy" id="56994"/>
    <lineage>
        <taxon>Eukaryota</taxon>
        <taxon>Viridiplantae</taxon>
        <taxon>Streptophyta</taxon>
        <taxon>Embryophyta</taxon>
        <taxon>Tracheophyta</taxon>
        <taxon>Spermatophyta</taxon>
        <taxon>Pinopsida</taxon>
        <taxon>Pinidae</taxon>
        <taxon>Conifers II</taxon>
        <taxon>Araucariales</taxon>
        <taxon>Araucariaceae</taxon>
        <taxon>Araucaria</taxon>
    </lineage>
</organism>
<proteinExistence type="predicted"/>
<accession>A0A0D6R5J7</accession>
<dbReference type="Pfam" id="PF11833">
    <property type="entry name" value="CPP1-like"/>
    <property type="match status" value="1"/>
</dbReference>
<dbReference type="InterPro" id="IPR021788">
    <property type="entry name" value="CPP1-like"/>
</dbReference>
<evidence type="ECO:0000313" key="2">
    <source>
        <dbReference type="EMBL" id="JAG97548.1"/>
    </source>
</evidence>
<dbReference type="PANTHER" id="PTHR33372">
    <property type="match status" value="1"/>
</dbReference>